<keyword evidence="2" id="KW-0282">Flagellum</keyword>
<feature type="transmembrane region" description="Helical" evidence="1">
    <location>
        <begin position="51"/>
        <end position="81"/>
    </location>
</feature>
<evidence type="ECO:0000313" key="2">
    <source>
        <dbReference type="EMBL" id="SQI60572.1"/>
    </source>
</evidence>
<keyword evidence="3" id="KW-1185">Reference proteome</keyword>
<dbReference type="RefSeq" id="WP_066140126.1">
    <property type="nucleotide sequence ID" value="NZ_CBCSGM010000001.1"/>
</dbReference>
<name>A0A2X4WPH8_LEDLE</name>
<keyword evidence="1" id="KW-0812">Transmembrane</keyword>
<feature type="transmembrane region" description="Helical" evidence="1">
    <location>
        <begin position="7"/>
        <end position="36"/>
    </location>
</feature>
<dbReference type="AlphaFoldDB" id="A0A2X4WPH8"/>
<keyword evidence="2" id="KW-0966">Cell projection</keyword>
<reference evidence="2 3" key="1">
    <citation type="submission" date="2018-06" db="EMBL/GenBank/DDBJ databases">
        <authorList>
            <consortium name="Pathogen Informatics"/>
            <person name="Doyle S."/>
        </authorList>
    </citation>
    <scope>NUCLEOTIDE SEQUENCE [LARGE SCALE GENOMIC DNA]</scope>
    <source>
        <strain evidence="2 3">NCTC4824</strain>
    </source>
</reference>
<keyword evidence="1" id="KW-1133">Transmembrane helix</keyword>
<dbReference type="KEGG" id="blen:NCTC4824_02825"/>
<gene>
    <name evidence="2" type="ORF">NCTC4824_02825</name>
</gene>
<accession>A0A2X4WPH8</accession>
<protein>
    <submittedName>
        <fullName evidence="2">Flagellar basal body rod protein</fullName>
    </submittedName>
</protein>
<keyword evidence="2" id="KW-0969">Cilium</keyword>
<proteinExistence type="predicted"/>
<dbReference type="EMBL" id="LS483476">
    <property type="protein sequence ID" value="SQI60572.1"/>
    <property type="molecule type" value="Genomic_DNA"/>
</dbReference>
<dbReference type="STRING" id="1348624.GCA_001591545_01874"/>
<organism evidence="2 3">
    <name type="scientific">Lederbergia lenta</name>
    <name type="common">Bacillus lentus</name>
    <dbReference type="NCBI Taxonomy" id="1467"/>
    <lineage>
        <taxon>Bacteria</taxon>
        <taxon>Bacillati</taxon>
        <taxon>Bacillota</taxon>
        <taxon>Bacilli</taxon>
        <taxon>Bacillales</taxon>
        <taxon>Bacillaceae</taxon>
        <taxon>Lederbergia</taxon>
    </lineage>
</organism>
<evidence type="ECO:0000256" key="1">
    <source>
        <dbReference type="SAM" id="Phobius"/>
    </source>
</evidence>
<evidence type="ECO:0000313" key="3">
    <source>
        <dbReference type="Proteomes" id="UP000249134"/>
    </source>
</evidence>
<dbReference type="Proteomes" id="UP000249134">
    <property type="component" value="Chromosome 1"/>
</dbReference>
<keyword evidence="1" id="KW-0472">Membrane</keyword>
<sequence length="117" mass="12929">MKKFLWITAAVILAIIALSSIGPIIGLAISLLIVYFSLKQFMATDSTVMKVIWAVIGLIGISGLLSSLPALVGIVAVYILYAGYKKWKQTDIVQPVETEDPFVGFDRQWKELENKKV</sequence>